<comment type="caution">
    <text evidence="4">The sequence shown here is derived from an EMBL/GenBank/DDBJ whole genome shotgun (WGS) entry which is preliminary data.</text>
</comment>
<dbReference type="PANTHER" id="PTHR43080">
    <property type="entry name" value="CBS DOMAIN-CONTAINING PROTEIN CBSX3, MITOCHONDRIAL"/>
    <property type="match status" value="1"/>
</dbReference>
<dbReference type="PROSITE" id="PS51371">
    <property type="entry name" value="CBS"/>
    <property type="match status" value="4"/>
</dbReference>
<dbReference type="Gene3D" id="3.10.580.10">
    <property type="entry name" value="CBS-domain"/>
    <property type="match status" value="2"/>
</dbReference>
<dbReference type="SMART" id="SM00116">
    <property type="entry name" value="CBS"/>
    <property type="match status" value="4"/>
</dbReference>
<dbReference type="EMBL" id="RXGA01000002">
    <property type="protein sequence ID" value="RWX73902.1"/>
    <property type="molecule type" value="Genomic_DNA"/>
</dbReference>
<dbReference type="Proteomes" id="UP000288215">
    <property type="component" value="Unassembled WGS sequence"/>
</dbReference>
<gene>
    <name evidence="4" type="ORF">Metus_0681</name>
</gene>
<dbReference type="InterPro" id="IPR046342">
    <property type="entry name" value="CBS_dom_sf"/>
</dbReference>
<proteinExistence type="predicted"/>
<dbReference type="Pfam" id="PF00571">
    <property type="entry name" value="CBS"/>
    <property type="match status" value="4"/>
</dbReference>
<dbReference type="InterPro" id="IPR051257">
    <property type="entry name" value="Diverse_CBS-Domain"/>
</dbReference>
<dbReference type="InterPro" id="IPR000644">
    <property type="entry name" value="CBS_dom"/>
</dbReference>
<feature type="domain" description="CBS" evidence="3">
    <location>
        <begin position="75"/>
        <end position="131"/>
    </location>
</feature>
<evidence type="ECO:0000313" key="4">
    <source>
        <dbReference type="EMBL" id="RWX73902.1"/>
    </source>
</evidence>
<feature type="domain" description="CBS" evidence="3">
    <location>
        <begin position="135"/>
        <end position="194"/>
    </location>
</feature>
<dbReference type="CDD" id="cd02205">
    <property type="entry name" value="CBS_pair_SF"/>
    <property type="match status" value="3"/>
</dbReference>
<sequence length="267" mass="29273">MKLTDIATKDAPALNKNRPLLDALDLMDKQGLESICVSDDGKIVGYLSYADILTKIGTQRLRAVSPGSLYISGFMSSFPATVSNDTSVRKAAKLMLELNADLLPMFYGDMFLGAVYRSSLVKAVQDREVDTAQLMRRKFPSVRSSDRAIHARKLILESGTPVIPVLNDDGRYLGAVTRGALLKALVDFHMYVPEKHQKARIRQLSISNVMKVDYPSIGEESTLGDAVRKILAERCPGVVVVNGLSPVGIVTTDEILAFIVNTFPEEQ</sequence>
<evidence type="ECO:0000256" key="2">
    <source>
        <dbReference type="PROSITE-ProRule" id="PRU00703"/>
    </source>
</evidence>
<feature type="domain" description="CBS" evidence="3">
    <location>
        <begin position="7"/>
        <end position="64"/>
    </location>
</feature>
<accession>A0A3S3TSV9</accession>
<evidence type="ECO:0000259" key="3">
    <source>
        <dbReference type="PROSITE" id="PS51371"/>
    </source>
</evidence>
<keyword evidence="1 2" id="KW-0129">CBS domain</keyword>
<dbReference type="AlphaFoldDB" id="A0A3S3TSV9"/>
<organism evidence="4 5">
    <name type="scientific">Methanosuratincola subterraneus</name>
    <dbReference type="NCBI Taxonomy" id="2593994"/>
    <lineage>
        <taxon>Archaea</taxon>
        <taxon>Thermoproteota</taxon>
        <taxon>Methanosuratincolia</taxon>
        <taxon>Candidatus Methanomethylicales</taxon>
        <taxon>Candidatus Methanomethylicaceae</taxon>
        <taxon>Candidatus Methanosuratincola (ex Vanwonterghem et al. 2016)</taxon>
    </lineage>
</organism>
<evidence type="ECO:0000313" key="5">
    <source>
        <dbReference type="Proteomes" id="UP000288215"/>
    </source>
</evidence>
<evidence type="ECO:0000256" key="1">
    <source>
        <dbReference type="ARBA" id="ARBA00023122"/>
    </source>
</evidence>
<feature type="domain" description="CBS" evidence="3">
    <location>
        <begin position="210"/>
        <end position="265"/>
    </location>
</feature>
<reference evidence="4 5" key="1">
    <citation type="submission" date="2018-12" db="EMBL/GenBank/DDBJ databases">
        <title>The complete genome of the methanogenic archaea of the candidate phylum Verstraetearchaeota, obtained from the metagenome of underground thermal water.</title>
        <authorList>
            <person name="Kadnikov V.V."/>
            <person name="Mardanov A.V."/>
            <person name="Beletsky A.V."/>
            <person name="Karnachuk O.V."/>
            <person name="Ravin N.V."/>
        </authorList>
    </citation>
    <scope>NUCLEOTIDE SEQUENCE [LARGE SCALE GENOMIC DNA]</scope>
    <source>
        <strain evidence="4">Ch88</strain>
    </source>
</reference>
<dbReference type="SUPFAM" id="SSF54631">
    <property type="entry name" value="CBS-domain pair"/>
    <property type="match status" value="2"/>
</dbReference>
<name>A0A3S3TSV9_METS7</name>
<dbReference type="PANTHER" id="PTHR43080:SF29">
    <property type="entry name" value="OS02G0818000 PROTEIN"/>
    <property type="match status" value="1"/>
</dbReference>
<protein>
    <recommendedName>
        <fullName evidence="3">CBS domain-containing protein</fullName>
    </recommendedName>
</protein>